<reference evidence="2" key="1">
    <citation type="journal article" date="2014" name="BMC Genomics">
        <title>The genome sequence of the biocontrol fungus Metarhizium anisopliae and comparative genomics of Metarhizium species.</title>
        <authorList>
            <person name="Pattemore J.A."/>
            <person name="Hane J.K."/>
            <person name="Williams A.H."/>
            <person name="Wilson B.A."/>
            <person name="Stodart B.J."/>
            <person name="Ash G.J."/>
        </authorList>
    </citation>
    <scope>NUCLEOTIDE SEQUENCE [LARGE SCALE GENOMIC DNA]</scope>
    <source>
        <strain evidence="2">BRIP 53293</strain>
    </source>
</reference>
<proteinExistence type="predicted"/>
<dbReference type="EMBL" id="KE384759">
    <property type="protein sequence ID" value="KJK74464.1"/>
    <property type="molecule type" value="Genomic_DNA"/>
</dbReference>
<accession>A0A0D9NKH3</accession>
<gene>
    <name evidence="1" type="ORF">H634G_10231</name>
</gene>
<name>A0A0D9NKH3_METAN</name>
<dbReference type="STRING" id="1291518.A0A0D9NKH3"/>
<sequence>MPHQTDISAVGNCANKVIDALNTWPIIPPELEMALSAEDGIEECSYSVPSSLSSDYSSFTSSASSWANKYKSELSTCPGFEDAMASISTNCFAEPSTTASNSAIEVSTTETASLTQAIISTTTTVGASAASTTKTGRAGRKTGMAKVVVVAAGAFIAGL</sequence>
<dbReference type="AlphaFoldDB" id="A0A0D9NKH3"/>
<organism evidence="1 2">
    <name type="scientific">Metarhizium anisopliae BRIP 53293</name>
    <dbReference type="NCBI Taxonomy" id="1291518"/>
    <lineage>
        <taxon>Eukaryota</taxon>
        <taxon>Fungi</taxon>
        <taxon>Dikarya</taxon>
        <taxon>Ascomycota</taxon>
        <taxon>Pezizomycotina</taxon>
        <taxon>Sordariomycetes</taxon>
        <taxon>Hypocreomycetidae</taxon>
        <taxon>Hypocreales</taxon>
        <taxon>Clavicipitaceae</taxon>
        <taxon>Metarhizium</taxon>
    </lineage>
</organism>
<dbReference type="Proteomes" id="UP000054544">
    <property type="component" value="Unassembled WGS sequence"/>
</dbReference>
<keyword evidence="2" id="KW-1185">Reference proteome</keyword>
<evidence type="ECO:0000313" key="1">
    <source>
        <dbReference type="EMBL" id="KJK74464.1"/>
    </source>
</evidence>
<evidence type="ECO:0000313" key="2">
    <source>
        <dbReference type="Proteomes" id="UP000054544"/>
    </source>
</evidence>
<evidence type="ECO:0008006" key="3">
    <source>
        <dbReference type="Google" id="ProtNLM"/>
    </source>
</evidence>
<protein>
    <recommendedName>
        <fullName evidence="3">Infection structure specific protein</fullName>
    </recommendedName>
</protein>